<evidence type="ECO:0000313" key="5">
    <source>
        <dbReference type="Proteomes" id="UP001143362"/>
    </source>
</evidence>
<protein>
    <submittedName>
        <fullName evidence="4">DUF4115 domain-containing protein</fullName>
    </submittedName>
</protein>
<sequence>MTLMQRRAMVLPCAICILTRRNFRLTKKRCSVEDSDTKAAQSSGAPGGLLSAAREAQGISQREMADRLNWLPNYVGAIESNRFDQLRNPNFGRGYLKAYGKLVGVSEVDLIEAYEALPDVDEADKARTRRVKRAVPQVQKLGPAIPAGIMAALLLVALLWYLRGDEAEPIVVPAVTAVQEAGAEPTSPLPLGEMTEQQLASDAVIEAQGLELGSGSEPLQEQSSEPEPLSESTAVEPPIQAAAIENPAAEAPDMLSPVVVESGPLLNFSFSGACWIEIRNAAAELIYANLHDAGNTLQVGGEAPFDVLVGDARMVTLTYLGEAVPIKRRPGRVIARFTVGE</sequence>
<dbReference type="SMART" id="SM00530">
    <property type="entry name" value="HTH_XRE"/>
    <property type="match status" value="1"/>
</dbReference>
<keyword evidence="2" id="KW-0472">Membrane</keyword>
<dbReference type="InterPro" id="IPR025194">
    <property type="entry name" value="RodZ-like_C"/>
</dbReference>
<evidence type="ECO:0000256" key="1">
    <source>
        <dbReference type="SAM" id="MobiDB-lite"/>
    </source>
</evidence>
<dbReference type="Proteomes" id="UP001143362">
    <property type="component" value="Unassembled WGS sequence"/>
</dbReference>
<dbReference type="Pfam" id="PF13464">
    <property type="entry name" value="RodZ_C"/>
    <property type="match status" value="1"/>
</dbReference>
<evidence type="ECO:0000313" key="4">
    <source>
        <dbReference type="EMBL" id="MCX2981743.1"/>
    </source>
</evidence>
<dbReference type="Gene3D" id="1.10.260.40">
    <property type="entry name" value="lambda repressor-like DNA-binding domains"/>
    <property type="match status" value="1"/>
</dbReference>
<keyword evidence="2" id="KW-0812">Transmembrane</keyword>
<dbReference type="InterPro" id="IPR050400">
    <property type="entry name" value="Bact_Cytoskel_RodZ"/>
</dbReference>
<dbReference type="SUPFAM" id="SSF47413">
    <property type="entry name" value="lambda repressor-like DNA-binding domains"/>
    <property type="match status" value="1"/>
</dbReference>
<dbReference type="Pfam" id="PF13413">
    <property type="entry name" value="HTH_25"/>
    <property type="match status" value="1"/>
</dbReference>
<comment type="caution">
    <text evidence="4">The sequence shown here is derived from an EMBL/GenBank/DDBJ whole genome shotgun (WGS) entry which is preliminary data.</text>
</comment>
<keyword evidence="5" id="KW-1185">Reference proteome</keyword>
<dbReference type="InterPro" id="IPR010982">
    <property type="entry name" value="Lambda_DNA-bd_dom_sf"/>
</dbReference>
<name>A0ABT3THD8_9GAMM</name>
<proteinExistence type="predicted"/>
<evidence type="ECO:0000256" key="2">
    <source>
        <dbReference type="SAM" id="Phobius"/>
    </source>
</evidence>
<dbReference type="PROSITE" id="PS50943">
    <property type="entry name" value="HTH_CROC1"/>
    <property type="match status" value="1"/>
</dbReference>
<dbReference type="EMBL" id="SHNN01000002">
    <property type="protein sequence ID" value="MCX2981743.1"/>
    <property type="molecule type" value="Genomic_DNA"/>
</dbReference>
<feature type="domain" description="HTH cro/C1-type" evidence="3">
    <location>
        <begin position="50"/>
        <end position="82"/>
    </location>
</feature>
<dbReference type="PANTHER" id="PTHR34475">
    <property type="match status" value="1"/>
</dbReference>
<dbReference type="InterPro" id="IPR001387">
    <property type="entry name" value="Cro/C1-type_HTH"/>
</dbReference>
<dbReference type="PANTHER" id="PTHR34475:SF1">
    <property type="entry name" value="CYTOSKELETON PROTEIN RODZ"/>
    <property type="match status" value="1"/>
</dbReference>
<reference evidence="4" key="1">
    <citation type="submission" date="2019-02" db="EMBL/GenBank/DDBJ databases">
        <authorList>
            <person name="Li S.-H."/>
        </authorList>
    </citation>
    <scope>NUCLEOTIDE SEQUENCE</scope>
    <source>
        <strain evidence="4">IMCC14734</strain>
    </source>
</reference>
<dbReference type="CDD" id="cd00093">
    <property type="entry name" value="HTH_XRE"/>
    <property type="match status" value="1"/>
</dbReference>
<gene>
    <name evidence="4" type="ORF">EYC98_12825</name>
</gene>
<keyword evidence="2" id="KW-1133">Transmembrane helix</keyword>
<organism evidence="4 5">
    <name type="scientific">Candidatus Litorirhabdus singularis</name>
    <dbReference type="NCBI Taxonomy" id="2518993"/>
    <lineage>
        <taxon>Bacteria</taxon>
        <taxon>Pseudomonadati</taxon>
        <taxon>Pseudomonadota</taxon>
        <taxon>Gammaproteobacteria</taxon>
        <taxon>Cellvibrionales</taxon>
        <taxon>Halieaceae</taxon>
        <taxon>Candidatus Litorirhabdus</taxon>
    </lineage>
</organism>
<feature type="transmembrane region" description="Helical" evidence="2">
    <location>
        <begin position="141"/>
        <end position="162"/>
    </location>
</feature>
<accession>A0ABT3THD8</accession>
<evidence type="ECO:0000259" key="3">
    <source>
        <dbReference type="PROSITE" id="PS50943"/>
    </source>
</evidence>
<feature type="region of interest" description="Disordered" evidence="1">
    <location>
        <begin position="213"/>
        <end position="234"/>
    </location>
</feature>